<gene>
    <name evidence="1" type="ORF">X777_05868</name>
</gene>
<keyword evidence="2" id="KW-1185">Reference proteome</keyword>
<sequence>MKLSVSAYTAQASAHKNLCSYQQQRSYGATNQAFTARTPSDLATVLPAFKVRMSRLLLILRKSPINVLQERERERP</sequence>
<dbReference type="OrthoDB" id="421226at2759"/>
<reference evidence="1 2" key="1">
    <citation type="journal article" date="2014" name="Curr. Biol.">
        <title>The genome of the clonal raider ant Cerapachys biroi.</title>
        <authorList>
            <person name="Oxley P.R."/>
            <person name="Ji L."/>
            <person name="Fetter-Pruneda I."/>
            <person name="McKenzie S.K."/>
            <person name="Li C."/>
            <person name="Hu H."/>
            <person name="Zhang G."/>
            <person name="Kronauer D.J."/>
        </authorList>
    </citation>
    <scope>NUCLEOTIDE SEQUENCE [LARGE SCALE GENOMIC DNA]</scope>
</reference>
<evidence type="ECO:0000313" key="2">
    <source>
        <dbReference type="Proteomes" id="UP000053097"/>
    </source>
</evidence>
<protein>
    <submittedName>
        <fullName evidence="1">Uncharacterized protein</fullName>
    </submittedName>
</protein>
<evidence type="ECO:0000313" key="1">
    <source>
        <dbReference type="EMBL" id="EZA54019.1"/>
    </source>
</evidence>
<accession>A0A026WG52</accession>
<organism evidence="1 2">
    <name type="scientific">Ooceraea biroi</name>
    <name type="common">Clonal raider ant</name>
    <name type="synonym">Cerapachys biroi</name>
    <dbReference type="NCBI Taxonomy" id="2015173"/>
    <lineage>
        <taxon>Eukaryota</taxon>
        <taxon>Metazoa</taxon>
        <taxon>Ecdysozoa</taxon>
        <taxon>Arthropoda</taxon>
        <taxon>Hexapoda</taxon>
        <taxon>Insecta</taxon>
        <taxon>Pterygota</taxon>
        <taxon>Neoptera</taxon>
        <taxon>Endopterygota</taxon>
        <taxon>Hymenoptera</taxon>
        <taxon>Apocrita</taxon>
        <taxon>Aculeata</taxon>
        <taxon>Formicoidea</taxon>
        <taxon>Formicidae</taxon>
        <taxon>Dorylinae</taxon>
        <taxon>Ooceraea</taxon>
    </lineage>
</organism>
<dbReference type="AlphaFoldDB" id="A0A026WG52"/>
<dbReference type="EMBL" id="KK107260">
    <property type="protein sequence ID" value="EZA54019.1"/>
    <property type="molecule type" value="Genomic_DNA"/>
</dbReference>
<name>A0A026WG52_OOCBI</name>
<proteinExistence type="predicted"/>
<dbReference type="Proteomes" id="UP000053097">
    <property type="component" value="Unassembled WGS sequence"/>
</dbReference>
<dbReference type="OMA" id="FKVRMSR"/>